<feature type="domain" description="FHA" evidence="3">
    <location>
        <begin position="84"/>
        <end position="134"/>
    </location>
</feature>
<gene>
    <name evidence="4" type="ORF">AMON00008_LOCUS57925</name>
</gene>
<dbReference type="InterPro" id="IPR008984">
    <property type="entry name" value="SMAD_FHA_dom_sf"/>
</dbReference>
<feature type="region of interest" description="Disordered" evidence="2">
    <location>
        <begin position="325"/>
        <end position="412"/>
    </location>
</feature>
<dbReference type="PROSITE" id="PS50006">
    <property type="entry name" value="FHA_DOMAIN"/>
    <property type="match status" value="1"/>
</dbReference>
<dbReference type="Gene3D" id="2.60.200.20">
    <property type="match status" value="1"/>
</dbReference>
<name>A0A7S4VY46_9DINO</name>
<dbReference type="SUPFAM" id="SSF49879">
    <property type="entry name" value="SMAD/FHA domain"/>
    <property type="match status" value="1"/>
</dbReference>
<dbReference type="SMART" id="SM00240">
    <property type="entry name" value="FHA"/>
    <property type="match status" value="1"/>
</dbReference>
<evidence type="ECO:0000259" key="3">
    <source>
        <dbReference type="PROSITE" id="PS50006"/>
    </source>
</evidence>
<evidence type="ECO:0000313" key="4">
    <source>
        <dbReference type="EMBL" id="CAE4658103.1"/>
    </source>
</evidence>
<feature type="compositionally biased region" description="Basic and acidic residues" evidence="2">
    <location>
        <begin position="391"/>
        <end position="400"/>
    </location>
</feature>
<protein>
    <recommendedName>
        <fullName evidence="3">FHA domain-containing protein</fullName>
    </recommendedName>
</protein>
<dbReference type="InterPro" id="IPR000253">
    <property type="entry name" value="FHA_dom"/>
</dbReference>
<feature type="region of interest" description="Disordered" evidence="2">
    <location>
        <begin position="1"/>
        <end position="30"/>
    </location>
</feature>
<dbReference type="AlphaFoldDB" id="A0A7S4VY46"/>
<feature type="coiled-coil region" evidence="1">
    <location>
        <begin position="194"/>
        <end position="306"/>
    </location>
</feature>
<sequence length="412" mass="45512">MAAPCSPTSPAGTEASEPPSPLGDRDGEALGAETEVAARLDGTEAVNKAASGAALASSGAAPRPVLLVGPRFDKEYPLNPNRWVKIGRSKKAQLMLNNASVSRTHCSLRWDKHRRVVELKDTSMAGTQVNGETVKSERTALAHADRLRIEGRRVRFEFLLDLRPVGLGFNDPREEQKGLQSLKKLRGPALIQWRDNLRNQLANLTAEVQKREKEAFEKEREFHDIAMRRGLRLKEDKQRQEDLEKYTAGKKALEEKLEESRKQWLDKMSADSEKNEGEVKPIMDAVAERQVKLEKLQLKKDELERTIHPERYAVADVSRVGNYSIELPTPQKTPSAGVPSRANSEPPALDDVDAEEDAFANLLSGIPGQQAGEGPRLMEAGQLESSSADEPDAKRPKVEGAELTVKPTVITS</sequence>
<accession>A0A7S4VY46</accession>
<evidence type="ECO:0000256" key="2">
    <source>
        <dbReference type="SAM" id="MobiDB-lite"/>
    </source>
</evidence>
<organism evidence="4">
    <name type="scientific">Alexandrium monilatum</name>
    <dbReference type="NCBI Taxonomy" id="311494"/>
    <lineage>
        <taxon>Eukaryota</taxon>
        <taxon>Sar</taxon>
        <taxon>Alveolata</taxon>
        <taxon>Dinophyceae</taxon>
        <taxon>Gonyaulacales</taxon>
        <taxon>Pyrocystaceae</taxon>
        <taxon>Alexandrium</taxon>
    </lineage>
</organism>
<dbReference type="CDD" id="cd00060">
    <property type="entry name" value="FHA"/>
    <property type="match status" value="1"/>
</dbReference>
<dbReference type="Pfam" id="PF00498">
    <property type="entry name" value="FHA"/>
    <property type="match status" value="1"/>
</dbReference>
<feature type="compositionally biased region" description="Polar residues" evidence="2">
    <location>
        <begin position="1"/>
        <end position="11"/>
    </location>
</feature>
<evidence type="ECO:0000256" key="1">
    <source>
        <dbReference type="SAM" id="Coils"/>
    </source>
</evidence>
<keyword evidence="1" id="KW-0175">Coiled coil</keyword>
<proteinExistence type="predicted"/>
<dbReference type="EMBL" id="HBNR01081025">
    <property type="protein sequence ID" value="CAE4658103.1"/>
    <property type="molecule type" value="Transcribed_RNA"/>
</dbReference>
<reference evidence="4" key="1">
    <citation type="submission" date="2021-01" db="EMBL/GenBank/DDBJ databases">
        <authorList>
            <person name="Corre E."/>
            <person name="Pelletier E."/>
            <person name="Niang G."/>
            <person name="Scheremetjew M."/>
            <person name="Finn R."/>
            <person name="Kale V."/>
            <person name="Holt S."/>
            <person name="Cochrane G."/>
            <person name="Meng A."/>
            <person name="Brown T."/>
            <person name="Cohen L."/>
        </authorList>
    </citation>
    <scope>NUCLEOTIDE SEQUENCE</scope>
    <source>
        <strain evidence="4">CCMP3105</strain>
    </source>
</reference>
<feature type="compositionally biased region" description="Acidic residues" evidence="2">
    <location>
        <begin position="348"/>
        <end position="358"/>
    </location>
</feature>